<dbReference type="InterPro" id="IPR004014">
    <property type="entry name" value="ATPase_P-typ_cation-transptr_N"/>
</dbReference>
<dbReference type="Proteomes" id="UP001056610">
    <property type="component" value="Chromosome"/>
</dbReference>
<dbReference type="Pfam" id="PF00690">
    <property type="entry name" value="Cation_ATPase_N"/>
    <property type="match status" value="1"/>
</dbReference>
<feature type="domain" description="Cation-transporting P-type ATPase N-terminal" evidence="2">
    <location>
        <begin position="2"/>
        <end position="66"/>
    </location>
</feature>
<feature type="transmembrane region" description="Helical" evidence="1">
    <location>
        <begin position="46"/>
        <end position="63"/>
    </location>
</feature>
<feature type="transmembrane region" description="Helical" evidence="1">
    <location>
        <begin position="69"/>
        <end position="86"/>
    </location>
</feature>
<protein>
    <submittedName>
        <fullName evidence="3">Cation-transporting P-type ATPase</fullName>
    </submittedName>
</protein>
<proteinExistence type="predicted"/>
<dbReference type="PANTHER" id="PTHR42861">
    <property type="entry name" value="CALCIUM-TRANSPORTING ATPASE"/>
    <property type="match status" value="1"/>
</dbReference>
<evidence type="ECO:0000259" key="2">
    <source>
        <dbReference type="SMART" id="SM00831"/>
    </source>
</evidence>
<keyword evidence="4" id="KW-1185">Reference proteome</keyword>
<accession>A0ABY4QJV3</accession>
<evidence type="ECO:0000313" key="4">
    <source>
        <dbReference type="Proteomes" id="UP001056610"/>
    </source>
</evidence>
<dbReference type="RefSeq" id="WP_249762974.1">
    <property type="nucleotide sequence ID" value="NZ_CAJUXY010000004.1"/>
</dbReference>
<evidence type="ECO:0000256" key="1">
    <source>
        <dbReference type="SAM" id="Phobius"/>
    </source>
</evidence>
<dbReference type="InterPro" id="IPR023298">
    <property type="entry name" value="ATPase_P-typ_TM_dom_sf"/>
</dbReference>
<sequence>MLFRDLRTSELGLSGREEQRRLLVYGPNELPRSSGRRWPGELLKQLTHPLALVLVVAAVLAWLTGTPVLAAAIVAVIVLNAGFAFVQELQAERAVEALAAYLPTHARVVRDGQKVEVEARTLVPGDLRGRSGLRRRPDHRR</sequence>
<keyword evidence="1" id="KW-1133">Transmembrane helix</keyword>
<organism evidence="3 4">
    <name type="scientific">Candidatus Mycobacterium methanotrophicum</name>
    <dbReference type="NCBI Taxonomy" id="2943498"/>
    <lineage>
        <taxon>Bacteria</taxon>
        <taxon>Bacillati</taxon>
        <taxon>Actinomycetota</taxon>
        <taxon>Actinomycetes</taxon>
        <taxon>Mycobacteriales</taxon>
        <taxon>Mycobacteriaceae</taxon>
        <taxon>Mycobacterium</taxon>
    </lineage>
</organism>
<keyword evidence="1" id="KW-0812">Transmembrane</keyword>
<dbReference type="Gene3D" id="1.20.1110.10">
    <property type="entry name" value="Calcium-transporting ATPase, transmembrane domain"/>
    <property type="match status" value="1"/>
</dbReference>
<dbReference type="SUPFAM" id="SSF81665">
    <property type="entry name" value="Calcium ATPase, transmembrane domain M"/>
    <property type="match status" value="1"/>
</dbReference>
<gene>
    <name evidence="3" type="ORF">M5I08_22835</name>
</gene>
<evidence type="ECO:0000313" key="3">
    <source>
        <dbReference type="EMBL" id="UQX10772.1"/>
    </source>
</evidence>
<reference evidence="3" key="1">
    <citation type="submission" date="2022-05" db="EMBL/GenBank/DDBJ databases">
        <title>A methanotrophic Mycobacterium dominates a cave microbial ecosystem.</title>
        <authorList>
            <person name="Van Spanning R.J.M."/>
            <person name="Guan Q."/>
            <person name="Melkonian C."/>
            <person name="Gallant J."/>
            <person name="Polerecky L."/>
            <person name="Flot J.-F."/>
            <person name="Brandt B.W."/>
            <person name="Braster M."/>
            <person name="Iturbe Espinoza P."/>
            <person name="Aerts J."/>
            <person name="Meima-Franke M."/>
            <person name="Piersma S.R."/>
            <person name="Bunduc C."/>
            <person name="Ummels R."/>
            <person name="Pain A."/>
            <person name="Fleming E.J."/>
            <person name="van der Wel N."/>
            <person name="Gherman V.D."/>
            <person name="Sarbu S.M."/>
            <person name="Bodelier P.L.E."/>
            <person name="Bitter W."/>
        </authorList>
    </citation>
    <scope>NUCLEOTIDE SEQUENCE</scope>
    <source>
        <strain evidence="3">Sulfur Cave</strain>
    </source>
</reference>
<dbReference type="Gene3D" id="2.70.150.10">
    <property type="entry name" value="Calcium-transporting ATPase, cytoplasmic transduction domain A"/>
    <property type="match status" value="1"/>
</dbReference>
<dbReference type="SMART" id="SM00831">
    <property type="entry name" value="Cation_ATPase_N"/>
    <property type="match status" value="1"/>
</dbReference>
<dbReference type="EMBL" id="CP097320">
    <property type="protein sequence ID" value="UQX10772.1"/>
    <property type="molecule type" value="Genomic_DNA"/>
</dbReference>
<name>A0ABY4QJV3_9MYCO</name>
<keyword evidence="1" id="KW-0472">Membrane</keyword>